<sequence length="89" mass="10252">MARLELLFVNVKHGGIGRHVINNLFNIFESHWRTFVIQVFTFALTNDFDNRFISSCINQLTFKYRRVSMVRWPVAICVPATTNATGTTS</sequence>
<proteinExistence type="predicted"/>
<name>A0A3S4KFK1_ECOLX</name>
<dbReference type="EMBL" id="LR134246">
    <property type="protein sequence ID" value="VED35836.1"/>
    <property type="molecule type" value="Genomic_DNA"/>
</dbReference>
<dbReference type="AlphaFoldDB" id="A0A3S4KFK1"/>
<protein>
    <submittedName>
        <fullName evidence="1">Uncharacterized protein</fullName>
    </submittedName>
</protein>
<evidence type="ECO:0000313" key="1">
    <source>
        <dbReference type="EMBL" id="VED35836.1"/>
    </source>
</evidence>
<evidence type="ECO:0000313" key="2">
    <source>
        <dbReference type="Proteomes" id="UP000277930"/>
    </source>
</evidence>
<dbReference type="Proteomes" id="UP000277930">
    <property type="component" value="Chromosome 1"/>
</dbReference>
<organism evidence="1 2">
    <name type="scientific">Escherichia coli</name>
    <dbReference type="NCBI Taxonomy" id="562"/>
    <lineage>
        <taxon>Bacteria</taxon>
        <taxon>Pseudomonadati</taxon>
        <taxon>Pseudomonadota</taxon>
        <taxon>Gammaproteobacteria</taxon>
        <taxon>Enterobacterales</taxon>
        <taxon>Enterobacteriaceae</taxon>
        <taxon>Escherichia</taxon>
    </lineage>
</organism>
<reference evidence="1 2" key="1">
    <citation type="submission" date="2018-12" db="EMBL/GenBank/DDBJ databases">
        <authorList>
            <consortium name="Pathogen Informatics"/>
        </authorList>
    </citation>
    <scope>NUCLEOTIDE SEQUENCE [LARGE SCALE GENOMIC DNA]</scope>
    <source>
        <strain evidence="1 2">NCTC9702</strain>
    </source>
</reference>
<accession>A0A3S4KFK1</accession>
<gene>
    <name evidence="1" type="ORF">NCTC9702_03083</name>
</gene>